<feature type="region of interest" description="Disordered" evidence="1">
    <location>
        <begin position="93"/>
        <end position="116"/>
    </location>
</feature>
<feature type="compositionally biased region" description="Basic and acidic residues" evidence="1">
    <location>
        <begin position="95"/>
        <end position="105"/>
    </location>
</feature>
<sequence>MDRLYFSKNNYNLIFNIVRGKLHAKFEYDIQKEAKFGDEILNIMKSIYKQKHLYNINFSRISDQQGSIELTKQVLKTLYPLFSEYIQKNQRSNIHKKENVVDSRPEPSSTNNPNDINKMFENLQNDRNNINIQAKNDIIFTENIENNNSTINKKFEEISNERNSEYSTIVNEMNSGDDNAQFNQDQKQEQSGSIHDQFGKQEQSGSIHDQFGKQEQSGSIHDQFNQGQATQSNVDSIHNQFNQGPSTQSNVDSIHNQFNQGPSNQPNMDSIHNQFNQGPSNQPNMDSIHNQFNQGQATQSNVDSIHNQFNQGQATQSNVDSIHNQFNQGQATQSNVDSIHNQFNQGHVDSINNQLSKPPHSDDMEIKHDSLSQMIVNNVENSLNKYYSKLIKTQIEIPKKIKTLTLLINSVDRTWYDKIYKDDDEPLKNIIEPSTYQDRYNYRLTFSPDKSYNGISIDRRIRNVVSIKLKRLIVPNYDEYFEDIPIGAKADPYLILSIDELNSNTISSNPLTKTIFSKAIFDKEFRYNENADGTRSPLTRGWLYYKNDDNDKTEFYPKSLTELTNLTIKLLRPNGSIYSNAKDNLIIKSLVSDGSKIQITLNSNPDKGYFMKGDKIQIKTLLNDDDNNELIDNSELRNYLENGVYVLDQGDNVITINNKIINKETNNYMTFTTINCKGSLINESLQHSIILEVNVEEVI</sequence>
<organism evidence="2">
    <name type="scientific">viral metagenome</name>
    <dbReference type="NCBI Taxonomy" id="1070528"/>
    <lineage>
        <taxon>unclassified sequences</taxon>
        <taxon>metagenomes</taxon>
        <taxon>organismal metagenomes</taxon>
    </lineage>
</organism>
<feature type="compositionally biased region" description="Polar residues" evidence="1">
    <location>
        <begin position="106"/>
        <end position="115"/>
    </location>
</feature>
<proteinExistence type="predicted"/>
<dbReference type="AlphaFoldDB" id="A0A6C0EIR4"/>
<feature type="region of interest" description="Disordered" evidence="1">
    <location>
        <begin position="172"/>
        <end position="300"/>
    </location>
</feature>
<protein>
    <submittedName>
        <fullName evidence="2">Uncharacterized protein</fullName>
    </submittedName>
</protein>
<evidence type="ECO:0000313" key="2">
    <source>
        <dbReference type="EMBL" id="QHT28927.1"/>
    </source>
</evidence>
<dbReference type="EMBL" id="MN738866">
    <property type="protein sequence ID" value="QHT28927.1"/>
    <property type="molecule type" value="Genomic_DNA"/>
</dbReference>
<evidence type="ECO:0000256" key="1">
    <source>
        <dbReference type="SAM" id="MobiDB-lite"/>
    </source>
</evidence>
<accession>A0A6C0EIR4</accession>
<name>A0A6C0EIR4_9ZZZZ</name>
<reference evidence="2" key="1">
    <citation type="journal article" date="2020" name="Nature">
        <title>Giant virus diversity and host interactions through global metagenomics.</title>
        <authorList>
            <person name="Schulz F."/>
            <person name="Roux S."/>
            <person name="Paez-Espino D."/>
            <person name="Jungbluth S."/>
            <person name="Walsh D.A."/>
            <person name="Denef V.J."/>
            <person name="McMahon K.D."/>
            <person name="Konstantinidis K.T."/>
            <person name="Eloe-Fadrosh E.A."/>
            <person name="Kyrpides N.C."/>
            <person name="Woyke T."/>
        </authorList>
    </citation>
    <scope>NUCLEOTIDE SEQUENCE</scope>
    <source>
        <strain evidence="2">GVMAG-M-3300001351-8</strain>
    </source>
</reference>